<comment type="caution">
    <text evidence="1">The sequence shown here is derived from an EMBL/GenBank/DDBJ whole genome shotgun (WGS) entry which is preliminary data.</text>
</comment>
<proteinExistence type="predicted"/>
<protein>
    <submittedName>
        <fullName evidence="1">DUF3006 domain-containing protein</fullName>
    </submittedName>
</protein>
<organism evidence="1 2">
    <name type="scientific">Paenibacillus albiflavus</name>
    <dbReference type="NCBI Taxonomy" id="2545760"/>
    <lineage>
        <taxon>Bacteria</taxon>
        <taxon>Bacillati</taxon>
        <taxon>Bacillota</taxon>
        <taxon>Bacilli</taxon>
        <taxon>Bacillales</taxon>
        <taxon>Paenibacillaceae</taxon>
        <taxon>Paenibacillus</taxon>
    </lineage>
</organism>
<sequence>MLGIVDRKESNYYVIEMNGITKDVPKNQVASGVREGDVVELKNGIWMKNDAATKQRANSIAKLMKDVWED</sequence>
<reference evidence="1 2" key="1">
    <citation type="submission" date="2019-03" db="EMBL/GenBank/DDBJ databases">
        <authorList>
            <person name="Kim M.K.M."/>
        </authorList>
    </citation>
    <scope>NUCLEOTIDE SEQUENCE [LARGE SCALE GENOMIC DNA]</scope>
    <source>
        <strain evidence="1 2">18JY21-1</strain>
    </source>
</reference>
<evidence type="ECO:0000313" key="2">
    <source>
        <dbReference type="Proteomes" id="UP000295418"/>
    </source>
</evidence>
<dbReference type="OrthoDB" id="164847at2"/>
<dbReference type="RefSeq" id="WP_132416588.1">
    <property type="nucleotide sequence ID" value="NZ_SKFG01000002.1"/>
</dbReference>
<dbReference type="InterPro" id="IPR021377">
    <property type="entry name" value="DUF3006"/>
</dbReference>
<dbReference type="Pfam" id="PF11213">
    <property type="entry name" value="DUF3006"/>
    <property type="match status" value="1"/>
</dbReference>
<dbReference type="EMBL" id="SKFG01000002">
    <property type="protein sequence ID" value="TCZ79943.1"/>
    <property type="molecule type" value="Genomic_DNA"/>
</dbReference>
<keyword evidence="2" id="KW-1185">Reference proteome</keyword>
<accession>A0A4R4EKF3</accession>
<dbReference type="Proteomes" id="UP000295418">
    <property type="component" value="Unassembled WGS sequence"/>
</dbReference>
<gene>
    <name evidence="1" type="ORF">E0485_03510</name>
</gene>
<name>A0A4R4EKF3_9BACL</name>
<dbReference type="AlphaFoldDB" id="A0A4R4EKF3"/>
<evidence type="ECO:0000313" key="1">
    <source>
        <dbReference type="EMBL" id="TCZ79943.1"/>
    </source>
</evidence>